<evidence type="ECO:0008006" key="3">
    <source>
        <dbReference type="Google" id="ProtNLM"/>
    </source>
</evidence>
<dbReference type="RefSeq" id="WP_104518408.1">
    <property type="nucleotide sequence ID" value="NZ_NHRY01000076.1"/>
</dbReference>
<evidence type="ECO:0000313" key="1">
    <source>
        <dbReference type="EMBL" id="PPQ35222.1"/>
    </source>
</evidence>
<dbReference type="GO" id="GO:0003824">
    <property type="term" value="F:catalytic activity"/>
    <property type="evidence" value="ECO:0007669"/>
    <property type="project" value="UniProtKB-ARBA"/>
</dbReference>
<dbReference type="Proteomes" id="UP000239724">
    <property type="component" value="Unassembled WGS sequence"/>
</dbReference>
<organism evidence="1 2">
    <name type="scientific">Rhodopila globiformis</name>
    <name type="common">Rhodopseudomonas globiformis</name>
    <dbReference type="NCBI Taxonomy" id="1071"/>
    <lineage>
        <taxon>Bacteria</taxon>
        <taxon>Pseudomonadati</taxon>
        <taxon>Pseudomonadota</taxon>
        <taxon>Alphaproteobacteria</taxon>
        <taxon>Acetobacterales</taxon>
        <taxon>Acetobacteraceae</taxon>
        <taxon>Rhodopila</taxon>
    </lineage>
</organism>
<dbReference type="SUPFAM" id="SSF52096">
    <property type="entry name" value="ClpP/crotonase"/>
    <property type="match status" value="1"/>
</dbReference>
<dbReference type="CDD" id="cd06558">
    <property type="entry name" value="crotonase-like"/>
    <property type="match status" value="1"/>
</dbReference>
<dbReference type="Pfam" id="PF00378">
    <property type="entry name" value="ECH_1"/>
    <property type="match status" value="1"/>
</dbReference>
<dbReference type="AlphaFoldDB" id="A0A2S6NK06"/>
<dbReference type="PANTHER" id="PTHR11941">
    <property type="entry name" value="ENOYL-COA HYDRATASE-RELATED"/>
    <property type="match status" value="1"/>
</dbReference>
<dbReference type="OrthoDB" id="7337390at2"/>
<sequence length="437" mass="47870">MPTTTPDFAADSASFGQFWRQCRQRLAALPPQRGPAETEAAATIHREARAARERFLAQHVETLYATLTAGFSRFVRVEDLVLSAAEAVPGLVPDRAQLVAEAERPLRDKEGLEIDQAILLSRILAHPACGTHLCHTMLLPRPEAADALKRLDADGFVDLGAVRVERRGRAAHLLVSNPRYLNAEDQGTIVAMETGVDVATLDPGTEIAVLRGQQVQHAKYAGRRIFGSGINLTHLYHGTIPLVWYTQRELGFMHKFLRGVATADSVPDDVTGAGIEKPWIAAVEGWAIGGHCQMLLTMDYVLAAADAFMTLPARKEGIIPGAANLRLPRFIGDRLARQLIQAERRVECDTPEGRLICDEIVSPSEMDAAIDRTVTMLTSAGSVGAIGNRRAFRVGVEPLDLFRRYCAVYAREQAACHFSAALIRNLEQNWGAQSRRS</sequence>
<dbReference type="InterPro" id="IPR029045">
    <property type="entry name" value="ClpP/crotonase-like_dom_sf"/>
</dbReference>
<dbReference type="EMBL" id="NHRY01000076">
    <property type="protein sequence ID" value="PPQ35222.1"/>
    <property type="molecule type" value="Genomic_DNA"/>
</dbReference>
<dbReference type="PANTHER" id="PTHR11941:SF54">
    <property type="entry name" value="ENOYL-COA HYDRATASE, MITOCHONDRIAL"/>
    <property type="match status" value="1"/>
</dbReference>
<name>A0A2S6NK06_RHOGL</name>
<accession>A0A2S6NK06</accession>
<dbReference type="GO" id="GO:0006635">
    <property type="term" value="P:fatty acid beta-oxidation"/>
    <property type="evidence" value="ECO:0007669"/>
    <property type="project" value="TreeGrafter"/>
</dbReference>
<proteinExistence type="predicted"/>
<dbReference type="Gene3D" id="1.20.58.1300">
    <property type="match status" value="1"/>
</dbReference>
<gene>
    <name evidence="1" type="ORF">CCS01_08450</name>
</gene>
<reference evidence="1 2" key="1">
    <citation type="journal article" date="2018" name="Arch. Microbiol.">
        <title>New insights into the metabolic potential of the phototrophic purple bacterium Rhodopila globiformis DSM 161(T) from its draft genome sequence and evidence for a vanadium-dependent nitrogenase.</title>
        <authorList>
            <person name="Imhoff J.F."/>
            <person name="Rahn T."/>
            <person name="Kunzel S."/>
            <person name="Neulinger S.C."/>
        </authorList>
    </citation>
    <scope>NUCLEOTIDE SEQUENCE [LARGE SCALE GENOMIC DNA]</scope>
    <source>
        <strain evidence="1 2">DSM 161</strain>
    </source>
</reference>
<protein>
    <recommendedName>
        <fullName evidence="3">Enoyl-CoA hydratase</fullName>
    </recommendedName>
</protein>
<evidence type="ECO:0000313" key="2">
    <source>
        <dbReference type="Proteomes" id="UP000239724"/>
    </source>
</evidence>
<comment type="caution">
    <text evidence="1">The sequence shown here is derived from an EMBL/GenBank/DDBJ whole genome shotgun (WGS) entry which is preliminary data.</text>
</comment>
<dbReference type="Gene3D" id="3.90.226.10">
    <property type="entry name" value="2-enoyl-CoA Hydratase, Chain A, domain 1"/>
    <property type="match status" value="1"/>
</dbReference>
<keyword evidence="2" id="KW-1185">Reference proteome</keyword>
<dbReference type="InterPro" id="IPR001753">
    <property type="entry name" value="Enoyl-CoA_hydra/iso"/>
</dbReference>